<dbReference type="InterPro" id="IPR027417">
    <property type="entry name" value="P-loop_NTPase"/>
</dbReference>
<comment type="caution">
    <text evidence="4">The sequence shown here is derived from an EMBL/GenBank/DDBJ whole genome shotgun (WGS) entry which is preliminary data.</text>
</comment>
<keyword evidence="1" id="KW-0547">Nucleotide-binding</keyword>
<dbReference type="Proteomes" id="UP001212152">
    <property type="component" value="Unassembled WGS sequence"/>
</dbReference>
<keyword evidence="2" id="KW-0067">ATP-binding</keyword>
<dbReference type="GO" id="GO:0005524">
    <property type="term" value="F:ATP binding"/>
    <property type="evidence" value="ECO:0007669"/>
    <property type="project" value="UniProtKB-KW"/>
</dbReference>
<protein>
    <recommendedName>
        <fullName evidence="3">Stage III sporulation protein AA AAA+ ATPase domain-containing protein</fullName>
    </recommendedName>
</protein>
<evidence type="ECO:0000256" key="2">
    <source>
        <dbReference type="ARBA" id="ARBA00022840"/>
    </source>
</evidence>
<dbReference type="InterPro" id="IPR045735">
    <property type="entry name" value="Spore_III_AA_AAA+_ATPase"/>
</dbReference>
<accession>A0AAD5XNU7</accession>
<name>A0AAD5XNU7_9FUNG</name>
<dbReference type="AlphaFoldDB" id="A0AAD5XNU7"/>
<dbReference type="Pfam" id="PF19568">
    <property type="entry name" value="Spore_III_AA"/>
    <property type="match status" value="1"/>
</dbReference>
<dbReference type="Gene3D" id="3.40.50.300">
    <property type="entry name" value="P-loop containing nucleotide triphosphate hydrolases"/>
    <property type="match status" value="1"/>
</dbReference>
<gene>
    <name evidence="4" type="primary">YCF45_2</name>
    <name evidence="4" type="ORF">HDU87_006597</name>
</gene>
<evidence type="ECO:0000256" key="1">
    <source>
        <dbReference type="ARBA" id="ARBA00022741"/>
    </source>
</evidence>
<organism evidence="4 5">
    <name type="scientific">Geranomyces variabilis</name>
    <dbReference type="NCBI Taxonomy" id="109894"/>
    <lineage>
        <taxon>Eukaryota</taxon>
        <taxon>Fungi</taxon>
        <taxon>Fungi incertae sedis</taxon>
        <taxon>Chytridiomycota</taxon>
        <taxon>Chytridiomycota incertae sedis</taxon>
        <taxon>Chytridiomycetes</taxon>
        <taxon>Spizellomycetales</taxon>
        <taxon>Powellomycetaceae</taxon>
        <taxon>Geranomyces</taxon>
    </lineage>
</organism>
<feature type="domain" description="Stage III sporulation protein AA AAA+ ATPase" evidence="3">
    <location>
        <begin position="179"/>
        <end position="297"/>
    </location>
</feature>
<proteinExistence type="predicted"/>
<evidence type="ECO:0000313" key="4">
    <source>
        <dbReference type="EMBL" id="KAJ3174931.1"/>
    </source>
</evidence>
<reference evidence="4" key="1">
    <citation type="submission" date="2020-05" db="EMBL/GenBank/DDBJ databases">
        <title>Phylogenomic resolution of chytrid fungi.</title>
        <authorList>
            <person name="Stajich J.E."/>
            <person name="Amses K."/>
            <person name="Simmons R."/>
            <person name="Seto K."/>
            <person name="Myers J."/>
            <person name="Bonds A."/>
            <person name="Quandt C.A."/>
            <person name="Barry K."/>
            <person name="Liu P."/>
            <person name="Grigoriev I."/>
            <person name="Longcore J.E."/>
            <person name="James T.Y."/>
        </authorList>
    </citation>
    <scope>NUCLEOTIDE SEQUENCE</scope>
    <source>
        <strain evidence="4">JEL0379</strain>
    </source>
</reference>
<dbReference type="EMBL" id="JADGJQ010000058">
    <property type="protein sequence ID" value="KAJ3174931.1"/>
    <property type="molecule type" value="Genomic_DNA"/>
</dbReference>
<dbReference type="PANTHER" id="PTHR20953">
    <property type="entry name" value="KINASE-RELATED"/>
    <property type="match status" value="1"/>
</dbReference>
<dbReference type="PANTHER" id="PTHR20953:SF3">
    <property type="entry name" value="P-LOOP CONTAINING NUCLEOSIDE TRIPHOSPHATE HYDROLASES SUPERFAMILY PROTEIN"/>
    <property type="match status" value="1"/>
</dbReference>
<keyword evidence="5" id="KW-1185">Reference proteome</keyword>
<evidence type="ECO:0000313" key="5">
    <source>
        <dbReference type="Proteomes" id="UP001212152"/>
    </source>
</evidence>
<evidence type="ECO:0000259" key="3">
    <source>
        <dbReference type="Pfam" id="PF19568"/>
    </source>
</evidence>
<sequence length="650" mass="71374">MGEQQPAVRDPPLKVLQPKPWHLPFRVPIVMQPVDWSNIRDMLGRDLWQRDPAEWVAYQERLAEETDPWFNVVAESVGGDFDLVDELSLRAGYAARTWSFGGSTLAPTRFGGLLSVKDTTGFARGLTFDSLNRAAFPGNLHRVSRMRTADKKGVRGLTIRIGRVFSGITCVFDDILKAGRPSTRKTTLLRDVIRRTTDLEPARKVVVINRNDELAGADDEPHYCVGRLATIVRCAGGLNPADMISMAVRNQLPRMIVIDELSTKKEVEAALIAKRGGTALIASIHGDLHEFVVNKALAGAAGNPIKATVTDEVARSGDAGFEKTQTARTESVAFDAMIQIVAPSHWIVFHDLEYAVDAKLNLSSIRVEHRKIDDQGVLVHWFETLSFAKTVNLALVNWSLRHHQFVNRSPVGYLVHLARALVRATGSPMTGANMLELAWWVLVQLLEMVGGLDAPHCMYCGVEMNVGAECGDPRPMMTKERVVPTLSYANLSNLRVVCIVCNYFKRTLSLEALRNFFEEEESESRAPLGDLESAAAKFTGLSAAAVITLSDAAAGNSATQTGSVAVVPRRTVMLKLLRSVQRFAVRGILLVTPIRRPVGQGILSQLVCRADGRNGFCRALPLSERIGLRYCQSPQGLLCLGVAEVLQVVI</sequence>